<evidence type="ECO:0000256" key="5">
    <source>
        <dbReference type="ARBA" id="ARBA00022525"/>
    </source>
</evidence>
<feature type="domain" description="Glycoside hydrolase family 5" evidence="11">
    <location>
        <begin position="66"/>
        <end position="363"/>
    </location>
</feature>
<evidence type="ECO:0000256" key="6">
    <source>
        <dbReference type="ARBA" id="ARBA00022729"/>
    </source>
</evidence>
<keyword evidence="5" id="KW-0964">Secreted</keyword>
<dbReference type="GO" id="GO:0005576">
    <property type="term" value="C:extracellular region"/>
    <property type="evidence" value="ECO:0007669"/>
    <property type="project" value="UniProtKB-SubCell"/>
</dbReference>
<dbReference type="KEGG" id="sla:SERLADRAFT_480589"/>
<dbReference type="EMBL" id="GL945446">
    <property type="protein sequence ID" value="EGO18885.1"/>
    <property type="molecule type" value="Genomic_DNA"/>
</dbReference>
<dbReference type="PANTHER" id="PTHR31451:SF39">
    <property type="entry name" value="MANNAN ENDO-1,4-BETA-MANNOSIDASE 1"/>
    <property type="match status" value="1"/>
</dbReference>
<dbReference type="GeneID" id="18821556"/>
<name>F8PDR5_SERL9</name>
<evidence type="ECO:0000259" key="11">
    <source>
        <dbReference type="Pfam" id="PF26410"/>
    </source>
</evidence>
<dbReference type="RefSeq" id="XP_007324538.1">
    <property type="nucleotide sequence ID" value="XM_007324476.1"/>
</dbReference>
<dbReference type="PANTHER" id="PTHR31451">
    <property type="match status" value="1"/>
</dbReference>
<dbReference type="AlphaFoldDB" id="F8PDR5"/>
<evidence type="ECO:0000256" key="4">
    <source>
        <dbReference type="ARBA" id="ARBA00012706"/>
    </source>
</evidence>
<feature type="signal peptide" evidence="10">
    <location>
        <begin position="1"/>
        <end position="20"/>
    </location>
</feature>
<comment type="subcellular location">
    <subcellularLocation>
        <location evidence="2">Secreted</location>
    </subcellularLocation>
</comment>
<evidence type="ECO:0000256" key="1">
    <source>
        <dbReference type="ARBA" id="ARBA00001678"/>
    </source>
</evidence>
<gene>
    <name evidence="12" type="ORF">SERLADRAFT_480589</name>
</gene>
<dbReference type="OrthoDB" id="406631at2759"/>
<evidence type="ECO:0000256" key="3">
    <source>
        <dbReference type="ARBA" id="ARBA00005641"/>
    </source>
</evidence>
<dbReference type="HOGENOM" id="CLU_031603_4_1_1"/>
<dbReference type="InterPro" id="IPR001547">
    <property type="entry name" value="Glyco_hydro_5"/>
</dbReference>
<reference evidence="12" key="1">
    <citation type="submission" date="2011-04" db="EMBL/GenBank/DDBJ databases">
        <title>Evolution of plant cell wall degrading machinery underlies the functional diversity of forest fungi.</title>
        <authorList>
            <consortium name="US DOE Joint Genome Institute (JGI-PGF)"/>
            <person name="Eastwood D.C."/>
            <person name="Floudas D."/>
            <person name="Binder M."/>
            <person name="Majcherczyk A."/>
            <person name="Schneider P."/>
            <person name="Aerts A."/>
            <person name="Asiegbu F.O."/>
            <person name="Baker S.E."/>
            <person name="Barry K."/>
            <person name="Bendiksby M."/>
            <person name="Blumentritt M."/>
            <person name="Coutinho P.M."/>
            <person name="Cullen D."/>
            <person name="Cullen D."/>
            <person name="Gathman A."/>
            <person name="Goodell B."/>
            <person name="Henrissat B."/>
            <person name="Ihrmark K."/>
            <person name="Kauserud H."/>
            <person name="Kohler A."/>
            <person name="LaButti K."/>
            <person name="Lapidus A."/>
            <person name="Lavin J.L."/>
            <person name="Lee Y.-H."/>
            <person name="Lindquist E."/>
            <person name="Lilly W."/>
            <person name="Lucas S."/>
            <person name="Morin E."/>
            <person name="Murat C."/>
            <person name="Oguiza J.A."/>
            <person name="Park J."/>
            <person name="Pisabarro A.G."/>
            <person name="Riley R."/>
            <person name="Rosling A."/>
            <person name="Salamov A."/>
            <person name="Schmidt O."/>
            <person name="Schmutz J."/>
            <person name="Skrede I."/>
            <person name="Stenlid J."/>
            <person name="Wiebenga A."/>
            <person name="Xie X."/>
            <person name="Kues U."/>
            <person name="Hibbett D.S."/>
            <person name="Hoffmeister D."/>
            <person name="Hogberg N."/>
            <person name="Martin F."/>
            <person name="Grigoriev I.V."/>
            <person name="Watkinson S.C."/>
        </authorList>
    </citation>
    <scope>NUCLEOTIDE SEQUENCE</scope>
    <source>
        <strain evidence="12">S7.9</strain>
    </source>
</reference>
<dbReference type="InterPro" id="IPR017853">
    <property type="entry name" value="GH"/>
</dbReference>
<proteinExistence type="inferred from homology"/>
<dbReference type="Pfam" id="PF26410">
    <property type="entry name" value="GH5_mannosidase"/>
    <property type="match status" value="1"/>
</dbReference>
<comment type="catalytic activity">
    <reaction evidence="1">
        <text>Random hydrolysis of (1-&gt;4)-beta-D-mannosidic linkages in mannans, galactomannans and glucomannans.</text>
        <dbReference type="EC" id="3.2.1.78"/>
    </reaction>
</comment>
<feature type="region of interest" description="Disordered" evidence="9">
    <location>
        <begin position="25"/>
        <end position="56"/>
    </location>
</feature>
<keyword evidence="8" id="KW-0326">Glycosidase</keyword>
<evidence type="ECO:0000313" key="12">
    <source>
        <dbReference type="EMBL" id="EGO18885.1"/>
    </source>
</evidence>
<evidence type="ECO:0000256" key="8">
    <source>
        <dbReference type="ARBA" id="ARBA00023295"/>
    </source>
</evidence>
<dbReference type="Gene3D" id="3.20.20.80">
    <property type="entry name" value="Glycosidases"/>
    <property type="match status" value="1"/>
</dbReference>
<organism>
    <name type="scientific">Serpula lacrymans var. lacrymans (strain S7.9)</name>
    <name type="common">Dry rot fungus</name>
    <dbReference type="NCBI Taxonomy" id="578457"/>
    <lineage>
        <taxon>Eukaryota</taxon>
        <taxon>Fungi</taxon>
        <taxon>Dikarya</taxon>
        <taxon>Basidiomycota</taxon>
        <taxon>Agaricomycotina</taxon>
        <taxon>Agaricomycetes</taxon>
        <taxon>Agaricomycetidae</taxon>
        <taxon>Boletales</taxon>
        <taxon>Coniophorineae</taxon>
        <taxon>Serpulaceae</taxon>
        <taxon>Serpula</taxon>
    </lineage>
</organism>
<dbReference type="EC" id="3.2.1.78" evidence="4"/>
<evidence type="ECO:0000256" key="2">
    <source>
        <dbReference type="ARBA" id="ARBA00004613"/>
    </source>
</evidence>
<protein>
    <recommendedName>
        <fullName evidence="4">mannan endo-1,4-beta-mannosidase</fullName>
        <ecNumber evidence="4">3.2.1.78</ecNumber>
    </recommendedName>
</protein>
<dbReference type="InterPro" id="IPR045053">
    <property type="entry name" value="MAN-like"/>
</dbReference>
<feature type="compositionally biased region" description="Basic and acidic residues" evidence="9">
    <location>
        <begin position="26"/>
        <end position="36"/>
    </location>
</feature>
<keyword evidence="7 12" id="KW-0378">Hydrolase</keyword>
<dbReference type="GO" id="GO:0046355">
    <property type="term" value="P:mannan catabolic process"/>
    <property type="evidence" value="ECO:0007669"/>
    <property type="project" value="UniProtKB-ARBA"/>
</dbReference>
<sequence length="458" mass="51683">MVKAVLAFAALTGLAPLTSASSASDYWRRQPQRRDVSPTATFAPVPSTSPTVSPIVPNPSPNYVDSFVKPCGEAFSLNGQPFYFAGANAYWLMNQTNDWVDAAFGNLSAQGIGVVRTWFFNNGYYNTVNGTEQAFNDSPEGIGHLDYVVKRARDYGIRLIATLANNWPDFGGTHYYLQQTGYQYHDDFFTQPELIQLYKEYISHILNRNNTFTGILFKDDPTFFAWELMNEPRCLSYTDIKSQNCTTATMTNWIDDMSTYIKSLAPNTMVTVGDEGWFNEPSLVDNWLYDGFNGIDFETNLQLENIDFGTFHTYPDHGWGAGTTGYDLSFEWGEQWIRQHRTVGAKVGKPVVNEEYGFAQRTDRMSYEQYYYAVTEDIGIAGDLFWSFWIAPPDGSPIAEGNSANSTYTPGLNYYTNDTDWPIIRQHVYNMAQQNLPKGQADFSCFGANNMFCSETAA</sequence>
<dbReference type="GO" id="GO:0016985">
    <property type="term" value="F:mannan endo-1,4-beta-mannosidase activity"/>
    <property type="evidence" value="ECO:0007669"/>
    <property type="project" value="UniProtKB-EC"/>
</dbReference>
<keyword evidence="6 10" id="KW-0732">Signal</keyword>
<evidence type="ECO:0000256" key="10">
    <source>
        <dbReference type="SAM" id="SignalP"/>
    </source>
</evidence>
<feature type="compositionally biased region" description="Low complexity" evidence="9">
    <location>
        <begin position="37"/>
        <end position="55"/>
    </location>
</feature>
<dbReference type="SUPFAM" id="SSF51445">
    <property type="entry name" value="(Trans)glycosidases"/>
    <property type="match status" value="1"/>
</dbReference>
<evidence type="ECO:0000256" key="7">
    <source>
        <dbReference type="ARBA" id="ARBA00022801"/>
    </source>
</evidence>
<dbReference type="Proteomes" id="UP000008064">
    <property type="component" value="Unassembled WGS sequence"/>
</dbReference>
<evidence type="ECO:0000256" key="9">
    <source>
        <dbReference type="SAM" id="MobiDB-lite"/>
    </source>
</evidence>
<comment type="similarity">
    <text evidence="3">Belongs to the glycosyl hydrolase 5 (cellulase A) family.</text>
</comment>
<accession>F8PDR5</accession>
<feature type="chain" id="PRO_5003376697" description="mannan endo-1,4-beta-mannosidase" evidence="10">
    <location>
        <begin position="21"/>
        <end position="458"/>
    </location>
</feature>